<feature type="region of interest" description="Disordered" evidence="1">
    <location>
        <begin position="180"/>
        <end position="203"/>
    </location>
</feature>
<dbReference type="Proteomes" id="UP001144471">
    <property type="component" value="Unassembled WGS sequence"/>
</dbReference>
<gene>
    <name evidence="3" type="ORF">PM10SUCC1_29790</name>
</gene>
<keyword evidence="4" id="KW-1185">Reference proteome</keyword>
<feature type="compositionally biased region" description="Basic and acidic residues" evidence="1">
    <location>
        <begin position="180"/>
        <end position="189"/>
    </location>
</feature>
<keyword evidence="2" id="KW-0472">Membrane</keyword>
<keyword evidence="2" id="KW-0812">Transmembrane</keyword>
<name>A0A9W6GNZ6_9FUSO</name>
<reference evidence="3" key="1">
    <citation type="submission" date="2022-12" db="EMBL/GenBank/DDBJ databases">
        <title>Reference genome sequencing for broad-spectrum identification of bacterial and archaeal isolates by mass spectrometry.</title>
        <authorList>
            <person name="Sekiguchi Y."/>
            <person name="Tourlousse D.M."/>
        </authorList>
    </citation>
    <scope>NUCLEOTIDE SEQUENCE</scope>
    <source>
        <strain evidence="3">10succ1</strain>
    </source>
</reference>
<accession>A0A9W6GNZ6</accession>
<evidence type="ECO:0000313" key="4">
    <source>
        <dbReference type="Proteomes" id="UP001144471"/>
    </source>
</evidence>
<dbReference type="EMBL" id="BSDY01000018">
    <property type="protein sequence ID" value="GLI57465.1"/>
    <property type="molecule type" value="Genomic_DNA"/>
</dbReference>
<sequence>MKKRGVTYTEILVAITIFSLGIVPLMLSLNSSFEATVFNRDYTKALEYNAQLIEEISAMMPTKVGIDQYSSAGTSSSREVLYSEVKDMLEKRSENSTNTNSKKGIYHLVKWNDESQRFDFSQYNYQEDVDKSLYRIVEVGDLNGNPEDEVREFDVFIRCYNANDNEDFVEDKMVINLKEREASTPDGKDPSGGTDSGGSTGVDLSYEGASGGIDLAKGSRGTLVVTPKHSVKATSIEVQVEGLHPGSKPWNVSTIKYKINDRGSFVSMSRRGNTFIANVEVPVGAKIKFRLINTGNQKTKDIRLKYHLRNN</sequence>
<evidence type="ECO:0008006" key="5">
    <source>
        <dbReference type="Google" id="ProtNLM"/>
    </source>
</evidence>
<feature type="transmembrane region" description="Helical" evidence="2">
    <location>
        <begin position="12"/>
        <end position="29"/>
    </location>
</feature>
<evidence type="ECO:0000256" key="1">
    <source>
        <dbReference type="SAM" id="MobiDB-lite"/>
    </source>
</evidence>
<organism evidence="3 4">
    <name type="scientific">Propionigenium maris DSM 9537</name>
    <dbReference type="NCBI Taxonomy" id="1123000"/>
    <lineage>
        <taxon>Bacteria</taxon>
        <taxon>Fusobacteriati</taxon>
        <taxon>Fusobacteriota</taxon>
        <taxon>Fusobacteriia</taxon>
        <taxon>Fusobacteriales</taxon>
        <taxon>Fusobacteriaceae</taxon>
        <taxon>Propionigenium</taxon>
    </lineage>
</organism>
<dbReference type="AlphaFoldDB" id="A0A9W6GNZ6"/>
<evidence type="ECO:0000256" key="2">
    <source>
        <dbReference type="SAM" id="Phobius"/>
    </source>
</evidence>
<dbReference type="RefSeq" id="WP_281837100.1">
    <property type="nucleotide sequence ID" value="NZ_BSDY01000018.1"/>
</dbReference>
<keyword evidence="2" id="KW-1133">Transmembrane helix</keyword>
<proteinExistence type="predicted"/>
<protein>
    <recommendedName>
        <fullName evidence="5">Prepilin-type N-terminal cleavage/methylation domain-containing protein</fullName>
    </recommendedName>
</protein>
<evidence type="ECO:0000313" key="3">
    <source>
        <dbReference type="EMBL" id="GLI57465.1"/>
    </source>
</evidence>
<comment type="caution">
    <text evidence="3">The sequence shown here is derived from an EMBL/GenBank/DDBJ whole genome shotgun (WGS) entry which is preliminary data.</text>
</comment>